<sequence length="129" mass="13847">MATEGSRPGDEQRMRSWLGDQLADLRRQSQGRPWGLGTTGMVCMADVCQRVGKRGSGAGGDVGAEKRNPHHGCAHACSAFFDQGQGSSHTHTSATHRAATVHHASFVTLSSKDRARKPLRVPSAEPRKC</sequence>
<evidence type="ECO:0000256" key="1">
    <source>
        <dbReference type="SAM" id="MobiDB-lite"/>
    </source>
</evidence>
<organism evidence="2 3">
    <name type="scientific">Phaeosphaeria nodorum (strain SN15 / ATCC MYA-4574 / FGSC 10173)</name>
    <name type="common">Glume blotch fungus</name>
    <name type="synonym">Parastagonospora nodorum</name>
    <dbReference type="NCBI Taxonomy" id="321614"/>
    <lineage>
        <taxon>Eukaryota</taxon>
        <taxon>Fungi</taxon>
        <taxon>Dikarya</taxon>
        <taxon>Ascomycota</taxon>
        <taxon>Pezizomycotina</taxon>
        <taxon>Dothideomycetes</taxon>
        <taxon>Pleosporomycetidae</taxon>
        <taxon>Pleosporales</taxon>
        <taxon>Pleosporineae</taxon>
        <taxon>Phaeosphaeriaceae</taxon>
        <taxon>Parastagonospora</taxon>
    </lineage>
</organism>
<reference evidence="3" key="1">
    <citation type="journal article" date="2021" name="BMC Genomics">
        <title>Chromosome-level genome assembly and manually-curated proteome of model necrotroph Parastagonospora nodorum Sn15 reveals a genome-wide trove of candidate effector homologs, and redundancy of virulence-related functions within an accessory chromosome.</title>
        <authorList>
            <person name="Bertazzoni S."/>
            <person name="Jones D.A.B."/>
            <person name="Phan H.T."/>
            <person name="Tan K.-C."/>
            <person name="Hane J.K."/>
        </authorList>
    </citation>
    <scope>NUCLEOTIDE SEQUENCE [LARGE SCALE GENOMIC DNA]</scope>
    <source>
        <strain evidence="3">SN15 / ATCC MYA-4574 / FGSC 10173)</strain>
    </source>
</reference>
<protein>
    <submittedName>
        <fullName evidence="2">Uncharacterized protein</fullName>
    </submittedName>
</protein>
<name>A0A7U2F072_PHANO</name>
<dbReference type="EMBL" id="CP069028">
    <property type="protein sequence ID" value="QRC96295.1"/>
    <property type="molecule type" value="Genomic_DNA"/>
</dbReference>
<feature type="region of interest" description="Disordered" evidence="1">
    <location>
        <begin position="108"/>
        <end position="129"/>
    </location>
</feature>
<evidence type="ECO:0000313" key="2">
    <source>
        <dbReference type="EMBL" id="QRC96295.1"/>
    </source>
</evidence>
<keyword evidence="3" id="KW-1185">Reference proteome</keyword>
<proteinExistence type="predicted"/>
<dbReference type="AlphaFoldDB" id="A0A7U2F072"/>
<gene>
    <name evidence="2" type="ORF">JI435_408630</name>
</gene>
<accession>A0A7U2F072</accession>
<dbReference type="VEuPathDB" id="FungiDB:JI435_408630"/>
<evidence type="ECO:0000313" key="3">
    <source>
        <dbReference type="Proteomes" id="UP000663193"/>
    </source>
</evidence>
<dbReference type="Proteomes" id="UP000663193">
    <property type="component" value="Chromosome 6"/>
</dbReference>